<organism evidence="11 12">
    <name type="scientific">Thermoanaerobaculum aquaticum</name>
    <dbReference type="NCBI Taxonomy" id="1312852"/>
    <lineage>
        <taxon>Bacteria</taxon>
        <taxon>Pseudomonadati</taxon>
        <taxon>Acidobacteriota</taxon>
        <taxon>Thermoanaerobaculia</taxon>
        <taxon>Thermoanaerobaculales</taxon>
        <taxon>Thermoanaerobaculaceae</taxon>
        <taxon>Thermoanaerobaculum</taxon>
    </lineage>
</organism>
<dbReference type="GO" id="GO:0006782">
    <property type="term" value="P:protoporphyrinogen IX biosynthetic process"/>
    <property type="evidence" value="ECO:0007669"/>
    <property type="project" value="UniProtKB-UniRule"/>
</dbReference>
<comment type="pathway">
    <text evidence="1 9">Porphyrin-containing compound metabolism; protoporphyrin-IX biosynthesis; coproporphyrinogen-III from 5-aminolevulinate: step 3/4.</text>
</comment>
<name>A0A062XN47_9BACT</name>
<dbReference type="InterPro" id="IPR003754">
    <property type="entry name" value="4pyrrol_synth_uPrphyn_synth"/>
</dbReference>
<dbReference type="RefSeq" id="WP_053334979.1">
    <property type="nucleotide sequence ID" value="NZ_JMFG01000015.1"/>
</dbReference>
<dbReference type="InterPro" id="IPR036108">
    <property type="entry name" value="4pyrrol_syn_uPrphyn_synt_sf"/>
</dbReference>
<evidence type="ECO:0000256" key="4">
    <source>
        <dbReference type="ARBA" id="ARBA00023239"/>
    </source>
</evidence>
<comment type="function">
    <text evidence="6 9">Catalyzes cyclization of the linear tetrapyrrole, hydroxymethylbilane, to the macrocyclic uroporphyrinogen III.</text>
</comment>
<accession>A0A062XN47</accession>
<feature type="domain" description="Tetrapyrrole biosynthesis uroporphyrinogen III synthase" evidence="10">
    <location>
        <begin position="26"/>
        <end position="231"/>
    </location>
</feature>
<dbReference type="EMBL" id="JMFG01000015">
    <property type="protein sequence ID" value="KDA53977.1"/>
    <property type="molecule type" value="Genomic_DNA"/>
</dbReference>
<keyword evidence="12" id="KW-1185">Reference proteome</keyword>
<evidence type="ECO:0000256" key="2">
    <source>
        <dbReference type="ARBA" id="ARBA00008133"/>
    </source>
</evidence>
<comment type="catalytic activity">
    <reaction evidence="8 9">
        <text>hydroxymethylbilane = uroporphyrinogen III + H2O</text>
        <dbReference type="Rhea" id="RHEA:18965"/>
        <dbReference type="ChEBI" id="CHEBI:15377"/>
        <dbReference type="ChEBI" id="CHEBI:57308"/>
        <dbReference type="ChEBI" id="CHEBI:57845"/>
        <dbReference type="EC" id="4.2.1.75"/>
    </reaction>
</comment>
<dbReference type="Proteomes" id="UP000027284">
    <property type="component" value="Unassembled WGS sequence"/>
</dbReference>
<dbReference type="InterPro" id="IPR039793">
    <property type="entry name" value="UROS/Hem4"/>
</dbReference>
<dbReference type="GO" id="GO:0004852">
    <property type="term" value="F:uroporphyrinogen-III synthase activity"/>
    <property type="evidence" value="ECO:0007669"/>
    <property type="project" value="UniProtKB-UniRule"/>
</dbReference>
<evidence type="ECO:0000256" key="8">
    <source>
        <dbReference type="ARBA" id="ARBA00048617"/>
    </source>
</evidence>
<comment type="similarity">
    <text evidence="2 9">Belongs to the uroporphyrinogen-III synthase family.</text>
</comment>
<keyword evidence="4 9" id="KW-0456">Lyase</keyword>
<proteinExistence type="inferred from homology"/>
<sequence>MKGWVLITREAQELPELQPWVPEELELVAFPVLRQVPWEEPAAWERLARHLAELAVIACTSRHAPRPFLAQAQRRGLDAALTQLPVAAVGEATAAACREVGLSVALVGSQGGAALAETISQRFTVPSAVVFPCGREHREELVSRLHAAGFEVFPLPVYAMEPANPSQLPPLPPGSPRAVVLTSPRAASHYWQLTQGQFSAVPHLAWGATTAQELQKLGLAFEVLPQPNPKGLKEALCRIL</sequence>
<dbReference type="PANTHER" id="PTHR38042">
    <property type="entry name" value="UROPORPHYRINOGEN-III SYNTHASE, CHLOROPLASTIC"/>
    <property type="match status" value="1"/>
</dbReference>
<reference evidence="11 12" key="1">
    <citation type="submission" date="2014-04" db="EMBL/GenBank/DDBJ databases">
        <title>The Genome Sequence of Thermoanaerobaculum aquaticum MP-01, The First Cultivated Group 23 Acidobacterium.</title>
        <authorList>
            <person name="Stamps B.W."/>
            <person name="Losey N.A."/>
            <person name="Lawson P.A."/>
            <person name="Stevenson B.S."/>
        </authorList>
    </citation>
    <scope>NUCLEOTIDE SEQUENCE [LARGE SCALE GENOMIC DNA]</scope>
    <source>
        <strain evidence="11 12">MP-01</strain>
    </source>
</reference>
<dbReference type="PANTHER" id="PTHR38042:SF1">
    <property type="entry name" value="UROPORPHYRINOGEN-III SYNTHASE, CHLOROPLASTIC"/>
    <property type="match status" value="1"/>
</dbReference>
<gene>
    <name evidence="11" type="ORF">EG19_01910</name>
</gene>
<comment type="caution">
    <text evidence="11">The sequence shown here is derived from an EMBL/GenBank/DDBJ whole genome shotgun (WGS) entry which is preliminary data.</text>
</comment>
<dbReference type="GO" id="GO:0006780">
    <property type="term" value="P:uroporphyrinogen III biosynthetic process"/>
    <property type="evidence" value="ECO:0007669"/>
    <property type="project" value="UniProtKB-UniRule"/>
</dbReference>
<keyword evidence="5 9" id="KW-0627">Porphyrin biosynthesis</keyword>
<dbReference type="UniPathway" id="UPA00251">
    <property type="reaction ID" value="UER00320"/>
</dbReference>
<evidence type="ECO:0000256" key="9">
    <source>
        <dbReference type="RuleBase" id="RU366031"/>
    </source>
</evidence>
<evidence type="ECO:0000256" key="7">
    <source>
        <dbReference type="ARBA" id="ARBA00040167"/>
    </source>
</evidence>
<dbReference type="EC" id="4.2.1.75" evidence="3 9"/>
<evidence type="ECO:0000313" key="12">
    <source>
        <dbReference type="Proteomes" id="UP000027284"/>
    </source>
</evidence>
<evidence type="ECO:0000256" key="3">
    <source>
        <dbReference type="ARBA" id="ARBA00013109"/>
    </source>
</evidence>
<evidence type="ECO:0000256" key="1">
    <source>
        <dbReference type="ARBA" id="ARBA00004772"/>
    </source>
</evidence>
<dbReference type="Gene3D" id="3.40.50.10090">
    <property type="match status" value="2"/>
</dbReference>
<dbReference type="SUPFAM" id="SSF69618">
    <property type="entry name" value="HemD-like"/>
    <property type="match status" value="1"/>
</dbReference>
<dbReference type="CDD" id="cd06578">
    <property type="entry name" value="HemD"/>
    <property type="match status" value="1"/>
</dbReference>
<evidence type="ECO:0000259" key="10">
    <source>
        <dbReference type="Pfam" id="PF02602"/>
    </source>
</evidence>
<evidence type="ECO:0000256" key="5">
    <source>
        <dbReference type="ARBA" id="ARBA00023244"/>
    </source>
</evidence>
<evidence type="ECO:0000313" key="11">
    <source>
        <dbReference type="EMBL" id="KDA53977.1"/>
    </source>
</evidence>
<dbReference type="Pfam" id="PF02602">
    <property type="entry name" value="HEM4"/>
    <property type="match status" value="1"/>
</dbReference>
<evidence type="ECO:0000256" key="6">
    <source>
        <dbReference type="ARBA" id="ARBA00037589"/>
    </source>
</evidence>
<protein>
    <recommendedName>
        <fullName evidence="7 9">Uroporphyrinogen-III synthase</fullName>
        <ecNumber evidence="3 9">4.2.1.75</ecNumber>
    </recommendedName>
</protein>
<dbReference type="STRING" id="1312852.EG19_01910"/>
<dbReference type="AlphaFoldDB" id="A0A062XN47"/>